<dbReference type="OrthoDB" id="9810980at2"/>
<evidence type="ECO:0000256" key="2">
    <source>
        <dbReference type="ARBA" id="ARBA00009477"/>
    </source>
</evidence>
<dbReference type="Pfam" id="PF26002">
    <property type="entry name" value="Beta-barrel_AprE"/>
    <property type="match status" value="1"/>
</dbReference>
<dbReference type="GO" id="GO:0005886">
    <property type="term" value="C:plasma membrane"/>
    <property type="evidence" value="ECO:0007669"/>
    <property type="project" value="UniProtKB-SubCell"/>
</dbReference>
<dbReference type="InterPro" id="IPR006144">
    <property type="entry name" value="Secretion_HlyD_CS"/>
</dbReference>
<dbReference type="PANTHER" id="PTHR30386">
    <property type="entry name" value="MEMBRANE FUSION SUBUNIT OF EMRAB-TOLC MULTIDRUG EFFLUX PUMP"/>
    <property type="match status" value="1"/>
</dbReference>
<dbReference type="InterPro" id="IPR050739">
    <property type="entry name" value="MFP"/>
</dbReference>
<gene>
    <name evidence="12" type="primary">prsE_2</name>
    <name evidence="12" type="ORF">Mame_04317</name>
</gene>
<evidence type="ECO:0000313" key="13">
    <source>
        <dbReference type="Proteomes" id="UP000191135"/>
    </source>
</evidence>
<dbReference type="PROSITE" id="PS00543">
    <property type="entry name" value="HLYD_FAMILY"/>
    <property type="match status" value="1"/>
</dbReference>
<proteinExistence type="inferred from homology"/>
<keyword evidence="6 9" id="KW-0812">Transmembrane</keyword>
<dbReference type="Gene3D" id="2.40.30.170">
    <property type="match status" value="1"/>
</dbReference>
<comment type="similarity">
    <text evidence="2 9">Belongs to the membrane fusion protein (MFP) (TC 8.A.1) family.</text>
</comment>
<keyword evidence="5 9" id="KW-0997">Cell inner membrane</keyword>
<evidence type="ECO:0000256" key="1">
    <source>
        <dbReference type="ARBA" id="ARBA00004377"/>
    </source>
</evidence>
<evidence type="ECO:0000259" key="11">
    <source>
        <dbReference type="Pfam" id="PF26002"/>
    </source>
</evidence>
<keyword evidence="4 9" id="KW-1003">Cell membrane</keyword>
<dbReference type="Pfam" id="PF25994">
    <property type="entry name" value="HH_AprE"/>
    <property type="match status" value="1"/>
</dbReference>
<name>A0A1U9Z7A4_9HYPH</name>
<organism evidence="12 13">
    <name type="scientific">Martelella mediterranea DSM 17316</name>
    <dbReference type="NCBI Taxonomy" id="1122214"/>
    <lineage>
        <taxon>Bacteria</taxon>
        <taxon>Pseudomonadati</taxon>
        <taxon>Pseudomonadota</taxon>
        <taxon>Alphaproteobacteria</taxon>
        <taxon>Hyphomicrobiales</taxon>
        <taxon>Aurantimonadaceae</taxon>
        <taxon>Martelella</taxon>
    </lineage>
</organism>
<dbReference type="NCBIfam" id="TIGR01843">
    <property type="entry name" value="type_I_hlyD"/>
    <property type="match status" value="1"/>
</dbReference>
<dbReference type="PRINTS" id="PR01490">
    <property type="entry name" value="RTXTOXIND"/>
</dbReference>
<accession>A0A1U9Z7A4</accession>
<keyword evidence="7 9" id="KW-1133">Transmembrane helix</keyword>
<evidence type="ECO:0000256" key="9">
    <source>
        <dbReference type="RuleBase" id="RU365093"/>
    </source>
</evidence>
<evidence type="ECO:0000256" key="5">
    <source>
        <dbReference type="ARBA" id="ARBA00022519"/>
    </source>
</evidence>
<dbReference type="InterPro" id="IPR058982">
    <property type="entry name" value="Beta-barrel_AprE"/>
</dbReference>
<evidence type="ECO:0000313" key="12">
    <source>
        <dbReference type="EMBL" id="AQZ53609.1"/>
    </source>
</evidence>
<evidence type="ECO:0000256" key="3">
    <source>
        <dbReference type="ARBA" id="ARBA00022448"/>
    </source>
</evidence>
<dbReference type="KEGG" id="mmed:Mame_04317"/>
<evidence type="ECO:0000256" key="4">
    <source>
        <dbReference type="ARBA" id="ARBA00022475"/>
    </source>
</evidence>
<protein>
    <recommendedName>
        <fullName evidence="9">Membrane fusion protein (MFP) family protein</fullName>
    </recommendedName>
</protein>
<evidence type="ECO:0000256" key="8">
    <source>
        <dbReference type="ARBA" id="ARBA00023136"/>
    </source>
</evidence>
<dbReference type="AlphaFoldDB" id="A0A1U9Z7A4"/>
<reference evidence="12 13" key="1">
    <citation type="submission" date="2017-03" db="EMBL/GenBank/DDBJ databases">
        <title>Foreign affairs: Plasmid Transfer between Roseobacters and Rhizobia.</title>
        <authorList>
            <person name="Bartling P."/>
            <person name="Bunk B."/>
            <person name="Overmann J."/>
            <person name="Brinkmann H."/>
            <person name="Petersen J."/>
        </authorList>
    </citation>
    <scope>NUCLEOTIDE SEQUENCE [LARGE SCALE GENOMIC DNA]</scope>
    <source>
        <strain evidence="12 13">MACL11</strain>
    </source>
</reference>
<keyword evidence="13" id="KW-1185">Reference proteome</keyword>
<dbReference type="eggNOG" id="COG0845">
    <property type="taxonomic scope" value="Bacteria"/>
</dbReference>
<keyword evidence="3 9" id="KW-0813">Transport</keyword>
<dbReference type="Proteomes" id="UP000191135">
    <property type="component" value="Chromosome"/>
</dbReference>
<dbReference type="RefSeq" id="WP_018064337.1">
    <property type="nucleotide sequence ID" value="NZ_AQWH01000007.1"/>
</dbReference>
<feature type="transmembrane region" description="Helical" evidence="9">
    <location>
        <begin position="23"/>
        <end position="41"/>
    </location>
</feature>
<dbReference type="InterPro" id="IPR058781">
    <property type="entry name" value="HH_AprE-like"/>
</dbReference>
<dbReference type="PANTHER" id="PTHR30386:SF26">
    <property type="entry name" value="TRANSPORT PROTEIN COMB"/>
    <property type="match status" value="1"/>
</dbReference>
<dbReference type="InterPro" id="IPR010129">
    <property type="entry name" value="T1SS_HlyD"/>
</dbReference>
<sequence>MSAASYDSLIEGDDISASGANRVVLVLFLILAAFFVWAYFFSVEEVSSGPGTVVPLSHEQVIQSFDGGILAELDVSAGEIVDKGQVLARLDPTRAKSEYDETAARYRASLAQAARLQAEVTGAEAVTFPAALDDYPELRASEQALFTARTESYHESIADMEADMALLEEQLRLTTPLLATGAASKVELIKLKRDRGDIKLRMDDMRSKYVIETGEKLAEAQAEVQSLLSTLNGLEDTISHTTIRSPVHGVIKDVAVTTIGGVISPNGAVMTIVPLNDQLLIEARVSPRDIAFIHPGQDALVKITAYDYSVYGGLDGTVENISPDTIRDEINPENLYYRVYIRTASDALVNAAGKRFPISPGMIATVDIKTGEKTVWDYLIKPLNRGREALRER</sequence>
<dbReference type="EMBL" id="CP020330">
    <property type="protein sequence ID" value="AQZ53609.1"/>
    <property type="molecule type" value="Genomic_DNA"/>
</dbReference>
<evidence type="ECO:0000259" key="10">
    <source>
        <dbReference type="Pfam" id="PF25994"/>
    </source>
</evidence>
<evidence type="ECO:0000256" key="7">
    <source>
        <dbReference type="ARBA" id="ARBA00022989"/>
    </source>
</evidence>
<feature type="domain" description="AprE-like long alpha-helical hairpin" evidence="10">
    <location>
        <begin position="95"/>
        <end position="158"/>
    </location>
</feature>
<comment type="subcellular location">
    <subcellularLocation>
        <location evidence="1 9">Cell inner membrane</location>
        <topology evidence="1 9">Single-pass membrane protein</topology>
    </subcellularLocation>
</comment>
<dbReference type="Gene3D" id="2.40.50.100">
    <property type="match status" value="1"/>
</dbReference>
<dbReference type="GO" id="GO:0009306">
    <property type="term" value="P:protein secretion"/>
    <property type="evidence" value="ECO:0007669"/>
    <property type="project" value="InterPro"/>
</dbReference>
<keyword evidence="8 9" id="KW-0472">Membrane</keyword>
<evidence type="ECO:0000256" key="6">
    <source>
        <dbReference type="ARBA" id="ARBA00022692"/>
    </source>
</evidence>
<feature type="domain" description="AprE-like beta-barrel" evidence="11">
    <location>
        <begin position="279"/>
        <end position="371"/>
    </location>
</feature>
<dbReference type="STRING" id="1122214.Mame_04317"/>